<dbReference type="Proteomes" id="UP000186817">
    <property type="component" value="Unassembled WGS sequence"/>
</dbReference>
<dbReference type="OrthoDB" id="5981550at2759"/>
<gene>
    <name evidence="2" type="ORF">AK812_SmicGene46393</name>
</gene>
<sequence length="177" mass="20426">MERDWSMVRRQGPAYASVFVQDEDAQDEEMEIRRMHELVEQTTQVLQQARNELIALNQRQRSESSGTNTEAKAKKKETAACKHIDQLLWKAEVDLENVEDMYLRHIDNQKDTYSLADFNQTVSRTFSDLEESLNTQLDSIKSYFFRPVPKNLQFQTQGDSCKAVPRGAETAPLFGGF</sequence>
<proteinExistence type="predicted"/>
<organism evidence="2 3">
    <name type="scientific">Symbiodinium microadriaticum</name>
    <name type="common">Dinoflagellate</name>
    <name type="synonym">Zooxanthella microadriatica</name>
    <dbReference type="NCBI Taxonomy" id="2951"/>
    <lineage>
        <taxon>Eukaryota</taxon>
        <taxon>Sar</taxon>
        <taxon>Alveolata</taxon>
        <taxon>Dinophyceae</taxon>
        <taxon>Suessiales</taxon>
        <taxon>Symbiodiniaceae</taxon>
        <taxon>Symbiodinium</taxon>
    </lineage>
</organism>
<accession>A0A1Q9BU21</accession>
<dbReference type="AlphaFoldDB" id="A0A1Q9BU21"/>
<feature type="coiled-coil region" evidence="1">
    <location>
        <begin position="32"/>
        <end position="59"/>
    </location>
</feature>
<evidence type="ECO:0000313" key="2">
    <source>
        <dbReference type="EMBL" id="OLP74152.1"/>
    </source>
</evidence>
<dbReference type="EMBL" id="LSRX01004187">
    <property type="protein sequence ID" value="OLP74152.1"/>
    <property type="molecule type" value="Genomic_DNA"/>
</dbReference>
<keyword evidence="3" id="KW-1185">Reference proteome</keyword>
<protein>
    <submittedName>
        <fullName evidence="2">Uncharacterized protein</fullName>
    </submittedName>
</protein>
<name>A0A1Q9BU21_SYMMI</name>
<comment type="caution">
    <text evidence="2">The sequence shown here is derived from an EMBL/GenBank/DDBJ whole genome shotgun (WGS) entry which is preliminary data.</text>
</comment>
<evidence type="ECO:0000313" key="3">
    <source>
        <dbReference type="Proteomes" id="UP000186817"/>
    </source>
</evidence>
<evidence type="ECO:0000256" key="1">
    <source>
        <dbReference type="SAM" id="Coils"/>
    </source>
</evidence>
<keyword evidence="1" id="KW-0175">Coiled coil</keyword>
<reference evidence="2 3" key="1">
    <citation type="submission" date="2016-02" db="EMBL/GenBank/DDBJ databases">
        <title>Genome analysis of coral dinoflagellate symbionts highlights evolutionary adaptations to a symbiotic lifestyle.</title>
        <authorList>
            <person name="Aranda M."/>
            <person name="Li Y."/>
            <person name="Liew Y.J."/>
            <person name="Baumgarten S."/>
            <person name="Simakov O."/>
            <person name="Wilson M."/>
            <person name="Piel J."/>
            <person name="Ashoor H."/>
            <person name="Bougouffa S."/>
            <person name="Bajic V.B."/>
            <person name="Ryu T."/>
            <person name="Ravasi T."/>
            <person name="Bayer T."/>
            <person name="Micklem G."/>
            <person name="Kim H."/>
            <person name="Bhak J."/>
            <person name="Lajeunesse T.C."/>
            <person name="Voolstra C.R."/>
        </authorList>
    </citation>
    <scope>NUCLEOTIDE SEQUENCE [LARGE SCALE GENOMIC DNA]</scope>
    <source>
        <strain evidence="2 3">CCMP2467</strain>
    </source>
</reference>